<sequence length="569" mass="57903">MKKYRMTGCVLLCVLALAAGACSDDDDSKKNPALDAGADVSTGDAAGDAGSTDTSNPQEDTGSTPDGGSDAGDEDATADTGTQQPEFCAENERVEAGACVACADGKVSPAGADASGPDTVCGVDDACFATLGVDCDTYQEAYLKADTQQAGAYFGMSVAMSDDEQTLFVGEPARLPLGAVYVFERDGSTWAQSAVLKPDVGGGRPNGTGGYGFGVSVDVDGDTLVVGDSLGGLVHVYTGSGDTWTAQATLTSSNFDDGDLFGGAIALSGDTLVVGAMTEKSDSSASAPDPDDNTGLEIGAAYVFERNGSDWTETHYIKPPNPTQNGYFGSNVDLDGDTMVISSAYESSGATGIGGDMMDTSAAQSGAVFVYGRSGSDWTLEHYIKASNAFMGANFGSSLHLSGDRLVVGATREGTNATGAAYVFTRTGGTWTEEAYIKASHPLEQNSQFGSRVALDADGDLLAVAAVLESGAGLGLNPDPSTSTASLRSGAVFLYERDASGTWSPLPYMKAPNAGNSHYYGTSLACSGSGQHLFVGAAQESGGAVGVNGDMTDQSASRAGAVYVNRVRP</sequence>
<dbReference type="InterPro" id="IPR013517">
    <property type="entry name" value="FG-GAP"/>
</dbReference>
<dbReference type="InterPro" id="IPR011043">
    <property type="entry name" value="Gal_Oxase/kelch_b-propeller"/>
</dbReference>
<dbReference type="Proteomes" id="UP000315995">
    <property type="component" value="Chromosome"/>
</dbReference>
<feature type="chain" id="PRO_5030106063" description="Integrin" evidence="5">
    <location>
        <begin position="22"/>
        <end position="569"/>
    </location>
</feature>
<evidence type="ECO:0000256" key="2">
    <source>
        <dbReference type="ARBA" id="ARBA00022737"/>
    </source>
</evidence>
<proteinExistence type="predicted"/>
<protein>
    <recommendedName>
        <fullName evidence="8">Integrin</fullName>
    </recommendedName>
</protein>
<dbReference type="InterPro" id="IPR028994">
    <property type="entry name" value="Integrin_alpha_N"/>
</dbReference>
<dbReference type="RefSeq" id="WP_141195911.1">
    <property type="nucleotide sequence ID" value="NZ_CP041186.1"/>
</dbReference>
<feature type="compositionally biased region" description="Polar residues" evidence="4">
    <location>
        <begin position="51"/>
        <end position="64"/>
    </location>
</feature>
<evidence type="ECO:0000256" key="1">
    <source>
        <dbReference type="ARBA" id="ARBA00022729"/>
    </source>
</evidence>
<dbReference type="AlphaFoldDB" id="A0A4Y6PMG7"/>
<evidence type="ECO:0000313" key="7">
    <source>
        <dbReference type="Proteomes" id="UP000315995"/>
    </source>
</evidence>
<evidence type="ECO:0000256" key="3">
    <source>
        <dbReference type="ARBA" id="ARBA00023180"/>
    </source>
</evidence>
<dbReference type="InterPro" id="IPR013519">
    <property type="entry name" value="Int_alpha_beta-p"/>
</dbReference>
<evidence type="ECO:0000256" key="4">
    <source>
        <dbReference type="SAM" id="MobiDB-lite"/>
    </source>
</evidence>
<accession>A0A4Y6PMG7</accession>
<dbReference type="SUPFAM" id="SSF50965">
    <property type="entry name" value="Galactose oxidase, central domain"/>
    <property type="match status" value="1"/>
</dbReference>
<dbReference type="Pfam" id="PF14312">
    <property type="entry name" value="FG-GAP_2"/>
    <property type="match status" value="3"/>
</dbReference>
<keyword evidence="3" id="KW-0325">Glycoprotein</keyword>
<dbReference type="PANTHER" id="PTHR36220">
    <property type="entry name" value="UNNAMED PRODUCT"/>
    <property type="match status" value="1"/>
</dbReference>
<dbReference type="PROSITE" id="PS51257">
    <property type="entry name" value="PROKAR_LIPOPROTEIN"/>
    <property type="match status" value="1"/>
</dbReference>
<dbReference type="SUPFAM" id="SSF101908">
    <property type="entry name" value="Putative isomerase YbhE"/>
    <property type="match status" value="1"/>
</dbReference>
<reference evidence="6 7" key="1">
    <citation type="submission" date="2019-06" db="EMBL/GenBank/DDBJ databases">
        <title>Persicimonas caeni gen. nov., sp. nov., a predatory bacterium isolated from solar saltern.</title>
        <authorList>
            <person name="Wang S."/>
        </authorList>
    </citation>
    <scope>NUCLEOTIDE SEQUENCE [LARGE SCALE GENOMIC DNA]</scope>
    <source>
        <strain evidence="6 7">YN101</strain>
    </source>
</reference>
<organism evidence="6 7">
    <name type="scientific">Persicimonas caeni</name>
    <dbReference type="NCBI Taxonomy" id="2292766"/>
    <lineage>
        <taxon>Bacteria</taxon>
        <taxon>Deltaproteobacteria</taxon>
        <taxon>Bradymonadales</taxon>
        <taxon>Bradymonadaceae</taxon>
        <taxon>Persicimonas</taxon>
    </lineage>
</organism>
<evidence type="ECO:0000313" key="6">
    <source>
        <dbReference type="EMBL" id="QDG49413.1"/>
    </source>
</evidence>
<dbReference type="SMART" id="SM00191">
    <property type="entry name" value="Int_alpha"/>
    <property type="match status" value="5"/>
</dbReference>
<feature type="region of interest" description="Disordered" evidence="4">
    <location>
        <begin position="22"/>
        <end position="82"/>
    </location>
</feature>
<name>A0A4Y6PMG7_PERCE</name>
<keyword evidence="2" id="KW-0677">Repeat</keyword>
<gene>
    <name evidence="6" type="ORF">FIV42_01265</name>
</gene>
<keyword evidence="1 5" id="KW-0732">Signal</keyword>
<dbReference type="PANTHER" id="PTHR36220:SF1">
    <property type="entry name" value="GAMMA TUBULIN COMPLEX COMPONENT C-TERMINAL DOMAIN-CONTAINING PROTEIN"/>
    <property type="match status" value="1"/>
</dbReference>
<dbReference type="Gene3D" id="2.130.10.130">
    <property type="entry name" value="Integrin alpha, N-terminal"/>
    <property type="match status" value="2"/>
</dbReference>
<keyword evidence="7" id="KW-1185">Reference proteome</keyword>
<dbReference type="EMBL" id="CP041186">
    <property type="protein sequence ID" value="QDG49413.1"/>
    <property type="molecule type" value="Genomic_DNA"/>
</dbReference>
<feature type="signal peptide" evidence="5">
    <location>
        <begin position="1"/>
        <end position="21"/>
    </location>
</feature>
<accession>A0A5B8XYZ5</accession>
<dbReference type="OrthoDB" id="8481850at2"/>
<evidence type="ECO:0000256" key="5">
    <source>
        <dbReference type="SAM" id="SignalP"/>
    </source>
</evidence>
<evidence type="ECO:0008006" key="8">
    <source>
        <dbReference type="Google" id="ProtNLM"/>
    </source>
</evidence>